<dbReference type="KEGG" id="hiw:NTHI477_00146"/>
<dbReference type="GO" id="GO:0009223">
    <property type="term" value="P:pyrimidine deoxyribonucleotide catabolic process"/>
    <property type="evidence" value="ECO:0007669"/>
    <property type="project" value="TreeGrafter"/>
</dbReference>
<dbReference type="SFLD" id="SFLDG01126">
    <property type="entry name" value="C1.2:_Nucleotidase_Like"/>
    <property type="match status" value="1"/>
</dbReference>
<dbReference type="AlphaFoldDB" id="A0A0C5EXI6"/>
<name>A0A0C5EXI6_HAEIF</name>
<dbReference type="EMBL" id="JMQP01000002">
    <property type="protein sequence ID" value="KIS35503.1"/>
    <property type="molecule type" value="Genomic_DNA"/>
</dbReference>
<dbReference type="InterPro" id="IPR036412">
    <property type="entry name" value="HAD-like_sf"/>
</dbReference>
<dbReference type="Gene3D" id="3.40.50.1000">
    <property type="entry name" value="HAD superfamily/HAD-like"/>
    <property type="match status" value="1"/>
</dbReference>
<evidence type="ECO:0000313" key="2">
    <source>
        <dbReference type="EMBL" id="KIS35503.1"/>
    </source>
</evidence>
<sequence length="296" mass="34355">MKQIVYIDMDNVMVDFPSGIAKLDDKTKREYEGRYDEVEGIFSLMEPMPNAISAVHKLMKKYHIYVLSTAPWHNPSAWSDKVKWIQHYFGEEKGSALYKRLILSHHKNLNQGDYLIDDRTKNGAGKFQGEHVHFGTEQFANWNCVLSYLGCGPFTQSDILQDCLQKPAALVQVENEDQSRIIGAFADRYKWQVFNLACVYANETTTEHKTVYLIISPCHSDEFKLRIDAMSVHIQAEYEVLLRSKSQLKQYFQRLSDKPFLHIESYTYQPLYKTGNIFGMMARDRQVDEILEEKGA</sequence>
<dbReference type="PATRIC" id="fig|727.532.peg.151"/>
<comment type="caution">
    <text evidence="2">The sequence shown here is derived from an EMBL/GenBank/DDBJ whole genome shotgun (WGS) entry which is preliminary data.</text>
</comment>
<dbReference type="SFLD" id="SFLDS00003">
    <property type="entry name" value="Haloacid_Dehalogenase"/>
    <property type="match status" value="1"/>
</dbReference>
<dbReference type="Proteomes" id="UP000050700">
    <property type="component" value="Unassembled WGS sequence"/>
</dbReference>
<dbReference type="InterPro" id="IPR010708">
    <property type="entry name" value="5'(3')-deoxyribonucleotidase"/>
</dbReference>
<dbReference type="PANTHER" id="PTHR16504:SF4">
    <property type="entry name" value="5'(3')-DEOXYRIBONUCLEOTIDASE"/>
    <property type="match status" value="1"/>
</dbReference>
<dbReference type="PANTHER" id="PTHR16504">
    <property type="entry name" value="5'(3')-DEOXYRIBONUCLEOTIDASE"/>
    <property type="match status" value="1"/>
</dbReference>
<dbReference type="RefSeq" id="WP_005662471.1">
    <property type="nucleotide sequence ID" value="NZ_CP007470.1"/>
</dbReference>
<dbReference type="InterPro" id="IPR023214">
    <property type="entry name" value="HAD_sf"/>
</dbReference>
<gene>
    <name evidence="2" type="ORF">NTHI1209_01110</name>
</gene>
<dbReference type="SUPFAM" id="SSF56784">
    <property type="entry name" value="HAD-like"/>
    <property type="match status" value="1"/>
</dbReference>
<protein>
    <submittedName>
        <fullName evidence="2">Putative 5'(3')-deoxyribonucleotidase</fullName>
        <ecNumber evidence="2">3.1.3.-</ecNumber>
    </submittedName>
</protein>
<organism evidence="2 3">
    <name type="scientific">Haemophilus influenzae</name>
    <dbReference type="NCBI Taxonomy" id="727"/>
    <lineage>
        <taxon>Bacteria</taxon>
        <taxon>Pseudomonadati</taxon>
        <taxon>Pseudomonadota</taxon>
        <taxon>Gammaproteobacteria</taxon>
        <taxon>Pasteurellales</taxon>
        <taxon>Pasteurellaceae</taxon>
        <taxon>Haemophilus</taxon>
    </lineage>
</organism>
<dbReference type="GO" id="GO:0008253">
    <property type="term" value="F:5'-nucleotidase activity"/>
    <property type="evidence" value="ECO:0007669"/>
    <property type="project" value="InterPro"/>
</dbReference>
<comment type="similarity">
    <text evidence="1">Belongs to the 5'(3')-deoxyribonucleotidase family.</text>
</comment>
<evidence type="ECO:0000256" key="1">
    <source>
        <dbReference type="ARBA" id="ARBA00009589"/>
    </source>
</evidence>
<dbReference type="SFLD" id="SFLDG01145">
    <property type="entry name" value="C1.2.1"/>
    <property type="match status" value="1"/>
</dbReference>
<dbReference type="EC" id="3.1.3.-" evidence="2"/>
<dbReference type="Pfam" id="PF06941">
    <property type="entry name" value="NT5C"/>
    <property type="match status" value="1"/>
</dbReference>
<accession>A0A0C5EXI6</accession>
<keyword evidence="2" id="KW-0378">Hydrolase</keyword>
<evidence type="ECO:0000313" key="3">
    <source>
        <dbReference type="Proteomes" id="UP000050700"/>
    </source>
</evidence>
<reference evidence="2 3" key="1">
    <citation type="submission" date="2014-05" db="EMBL/GenBank/DDBJ databases">
        <title>Methylome analysis of the phasevarions of Haemophilus influenzae.</title>
        <authorList>
            <person name="Atack J.M."/>
            <person name="Fox K.L."/>
            <person name="Power P.M."/>
            <person name="Clark T."/>
            <person name="Jurcisek J."/>
            <person name="Korlach J."/>
            <person name="Bakaletz L.O."/>
            <person name="Jennings M.P."/>
        </authorList>
    </citation>
    <scope>NUCLEOTIDE SEQUENCE [LARGE SCALE GENOMIC DNA]</scope>
    <source>
        <strain evidence="2 3">1209</strain>
    </source>
</reference>
<proteinExistence type="inferred from homology"/>